<reference evidence="2" key="1">
    <citation type="journal article" date="2017" name="Genome Biol.">
        <title>Comparative genomics reveals high biological diversity and specific adaptations in the industrially and medically important fungal genus Aspergillus.</title>
        <authorList>
            <person name="de Vries R.P."/>
            <person name="Riley R."/>
            <person name="Wiebenga A."/>
            <person name="Aguilar-Osorio G."/>
            <person name="Amillis S."/>
            <person name="Uchima C.A."/>
            <person name="Anderluh G."/>
            <person name="Asadollahi M."/>
            <person name="Askin M."/>
            <person name="Barry K."/>
            <person name="Battaglia E."/>
            <person name="Bayram O."/>
            <person name="Benocci T."/>
            <person name="Braus-Stromeyer S.A."/>
            <person name="Caldana C."/>
            <person name="Canovas D."/>
            <person name="Cerqueira G.C."/>
            <person name="Chen F."/>
            <person name="Chen W."/>
            <person name="Choi C."/>
            <person name="Clum A."/>
            <person name="Dos Santos R.A."/>
            <person name="Damasio A.R."/>
            <person name="Diallinas G."/>
            <person name="Emri T."/>
            <person name="Fekete E."/>
            <person name="Flipphi M."/>
            <person name="Freyberg S."/>
            <person name="Gallo A."/>
            <person name="Gournas C."/>
            <person name="Habgood R."/>
            <person name="Hainaut M."/>
            <person name="Harispe M.L."/>
            <person name="Henrissat B."/>
            <person name="Hilden K.S."/>
            <person name="Hope R."/>
            <person name="Hossain A."/>
            <person name="Karabika E."/>
            <person name="Karaffa L."/>
            <person name="Karanyi Z."/>
            <person name="Krasevec N."/>
            <person name="Kuo A."/>
            <person name="Kusch H."/>
            <person name="LaButti K."/>
            <person name="Lagendijk E.L."/>
            <person name="Lapidus A."/>
            <person name="Levasseur A."/>
            <person name="Lindquist E."/>
            <person name="Lipzen A."/>
            <person name="Logrieco A.F."/>
            <person name="MacCabe A."/>
            <person name="Maekelae M.R."/>
            <person name="Malavazi I."/>
            <person name="Melin P."/>
            <person name="Meyer V."/>
            <person name="Mielnichuk N."/>
            <person name="Miskei M."/>
            <person name="Molnar A.P."/>
            <person name="Mule G."/>
            <person name="Ngan C.Y."/>
            <person name="Orejas M."/>
            <person name="Orosz E."/>
            <person name="Ouedraogo J.P."/>
            <person name="Overkamp K.M."/>
            <person name="Park H.-S."/>
            <person name="Perrone G."/>
            <person name="Piumi F."/>
            <person name="Punt P.J."/>
            <person name="Ram A.F."/>
            <person name="Ramon A."/>
            <person name="Rauscher S."/>
            <person name="Record E."/>
            <person name="Riano-Pachon D.M."/>
            <person name="Robert V."/>
            <person name="Roehrig J."/>
            <person name="Ruller R."/>
            <person name="Salamov A."/>
            <person name="Salih N.S."/>
            <person name="Samson R.A."/>
            <person name="Sandor E."/>
            <person name="Sanguinetti M."/>
            <person name="Schuetze T."/>
            <person name="Sepcic K."/>
            <person name="Shelest E."/>
            <person name="Sherlock G."/>
            <person name="Sophianopoulou V."/>
            <person name="Squina F.M."/>
            <person name="Sun H."/>
            <person name="Susca A."/>
            <person name="Todd R.B."/>
            <person name="Tsang A."/>
            <person name="Unkles S.E."/>
            <person name="van de Wiele N."/>
            <person name="van Rossen-Uffink D."/>
            <person name="Oliveira J.V."/>
            <person name="Vesth T.C."/>
            <person name="Visser J."/>
            <person name="Yu J.-H."/>
            <person name="Zhou M."/>
            <person name="Andersen M.R."/>
            <person name="Archer D.B."/>
            <person name="Baker S.E."/>
            <person name="Benoit I."/>
            <person name="Brakhage A.A."/>
            <person name="Braus G.H."/>
            <person name="Fischer R."/>
            <person name="Frisvad J.C."/>
            <person name="Goldman G.H."/>
            <person name="Houbraken J."/>
            <person name="Oakley B."/>
            <person name="Pocsi I."/>
            <person name="Scazzocchio C."/>
            <person name="Seiboth B."/>
            <person name="vanKuyk P.A."/>
            <person name="Wortman J."/>
            <person name="Dyer P.S."/>
            <person name="Grigoriev I.V."/>
        </authorList>
    </citation>
    <scope>NUCLEOTIDE SEQUENCE [LARGE SCALE GENOMIC DNA]</scope>
    <source>
        <strain evidence="2">ATCC 16872 / CBS 172.66 / WB 5094</strain>
    </source>
</reference>
<evidence type="ECO:0000313" key="1">
    <source>
        <dbReference type="EMBL" id="OJK03801.1"/>
    </source>
</evidence>
<dbReference type="VEuPathDB" id="FungiDB:ASPACDRAFT_57180"/>
<dbReference type="OMA" id="EPLIIRF"/>
<dbReference type="AlphaFoldDB" id="A0A1L9X5T2"/>
<dbReference type="OrthoDB" id="76567at2759"/>
<gene>
    <name evidence="1" type="ORF">ASPACDRAFT_57180</name>
</gene>
<keyword evidence="2" id="KW-1185">Reference proteome</keyword>
<evidence type="ECO:0000313" key="2">
    <source>
        <dbReference type="Proteomes" id="UP000184546"/>
    </source>
</evidence>
<protein>
    <submittedName>
        <fullName evidence="1">Uncharacterized protein</fullName>
    </submittedName>
</protein>
<proteinExistence type="predicted"/>
<sequence length="283" mass="32045">MSEEKVAVARSSQLAMTEVSPPTTYTTFENLNAAIAEKHRILASGRRTDSYLSYKFVTYDLYHDVEKNRSRLCSRVRLTYFPDISTLIVKIPTYEHEIAHAYVGQHLTRLSDRMGIDEAAFFALAATKYVGPTASEKEADASWKNSYLRQNHADWPHLVIEAGVSESLPRLRLDASWWIEYPCGEVLIVLLINVNRDRKTLLFEKYIPRVSTANTRASTSIPPRYEKELVGTVNVNYGAMPPAVIGEPLILEVERVLGRVAVPPERDFELTRNFFLALAAHIS</sequence>
<dbReference type="GeneID" id="30977026"/>
<dbReference type="EMBL" id="KV878971">
    <property type="protein sequence ID" value="OJK03801.1"/>
    <property type="molecule type" value="Genomic_DNA"/>
</dbReference>
<accession>A0A1L9X5T2</accession>
<organism evidence="1 2">
    <name type="scientific">Aspergillus aculeatus (strain ATCC 16872 / CBS 172.66 / WB 5094)</name>
    <dbReference type="NCBI Taxonomy" id="690307"/>
    <lineage>
        <taxon>Eukaryota</taxon>
        <taxon>Fungi</taxon>
        <taxon>Dikarya</taxon>
        <taxon>Ascomycota</taxon>
        <taxon>Pezizomycotina</taxon>
        <taxon>Eurotiomycetes</taxon>
        <taxon>Eurotiomycetidae</taxon>
        <taxon>Eurotiales</taxon>
        <taxon>Aspergillaceae</taxon>
        <taxon>Aspergillus</taxon>
        <taxon>Aspergillus subgen. Circumdati</taxon>
    </lineage>
</organism>
<dbReference type="RefSeq" id="XP_020060140.1">
    <property type="nucleotide sequence ID" value="XM_020203212.1"/>
</dbReference>
<dbReference type="Proteomes" id="UP000184546">
    <property type="component" value="Unassembled WGS sequence"/>
</dbReference>
<name>A0A1L9X5T2_ASPA1</name>